<evidence type="ECO:0000256" key="3">
    <source>
        <dbReference type="SAM" id="MobiDB-lite"/>
    </source>
</evidence>
<dbReference type="AlphaFoldDB" id="W0EFC8"/>
<evidence type="ECO:0000313" key="5">
    <source>
        <dbReference type="Proteomes" id="UP000010847"/>
    </source>
</evidence>
<reference evidence="4 5" key="1">
    <citation type="submission" date="2013-12" db="EMBL/GenBank/DDBJ databases">
        <authorList>
            <consortium name="DOE Joint Genome Institute"/>
            <person name="Smidt H."/>
            <person name="Huntemann M."/>
            <person name="Han J."/>
            <person name="Chen A."/>
            <person name="Kyrpides N."/>
            <person name="Mavromatis K."/>
            <person name="Markowitz V."/>
            <person name="Palaniappan K."/>
            <person name="Ivanova N."/>
            <person name="Schaumberg A."/>
            <person name="Pati A."/>
            <person name="Liolios K."/>
            <person name="Nordberg H.P."/>
            <person name="Cantor M.N."/>
            <person name="Hua S.X."/>
            <person name="Woyke T."/>
        </authorList>
    </citation>
    <scope>NUCLEOTIDE SEQUENCE [LARGE SCALE GENOMIC DNA]</scope>
    <source>
        <strain evidence="5">DSM 15288</strain>
    </source>
</reference>
<dbReference type="Pfam" id="PF03963">
    <property type="entry name" value="FlgD"/>
    <property type="match status" value="1"/>
</dbReference>
<dbReference type="OrthoDB" id="280334at2"/>
<proteinExistence type="inferred from homology"/>
<accession>W0EFC8</accession>
<evidence type="ECO:0000313" key="4">
    <source>
        <dbReference type="EMBL" id="AHF07766.1"/>
    </source>
</evidence>
<dbReference type="InterPro" id="IPR005648">
    <property type="entry name" value="FlgD"/>
</dbReference>
<comment type="similarity">
    <text evidence="1">Belongs to the FlgD family.</text>
</comment>
<keyword evidence="4" id="KW-0282">Flagellum</keyword>
<gene>
    <name evidence="4" type="ORF">DESME_12595</name>
</gene>
<dbReference type="GO" id="GO:0044781">
    <property type="term" value="P:bacterial-type flagellum organization"/>
    <property type="evidence" value="ECO:0007669"/>
    <property type="project" value="UniProtKB-KW"/>
</dbReference>
<evidence type="ECO:0000256" key="2">
    <source>
        <dbReference type="ARBA" id="ARBA00022795"/>
    </source>
</evidence>
<dbReference type="EMBL" id="CP007032">
    <property type="protein sequence ID" value="AHF07766.1"/>
    <property type="molecule type" value="Genomic_DNA"/>
</dbReference>
<name>W0EFC8_9FIRM</name>
<keyword evidence="4" id="KW-0966">Cell projection</keyword>
<keyword evidence="4" id="KW-0969">Cilium</keyword>
<dbReference type="RefSeq" id="WP_006716694.1">
    <property type="nucleotide sequence ID" value="NZ_CP007032.1"/>
</dbReference>
<dbReference type="eggNOG" id="COG1843">
    <property type="taxonomic scope" value="Bacteria"/>
</dbReference>
<keyword evidence="2" id="KW-1005">Bacterial flagellum biogenesis</keyword>
<dbReference type="KEGG" id="dmt:DESME_12595"/>
<dbReference type="Proteomes" id="UP000010847">
    <property type="component" value="Chromosome"/>
</dbReference>
<sequence length="156" mass="16880">MSTINATNSTPSSGTQNTTQGSQTISNAVNQTLGKDEFLKLLTTELRNQDPLQPMDNKDFIAQMAQFSSLEQMNNVAQSMENLKASMTGYFQQGLLTQGAALIGKQVSGMDTDGVTVISGIVDSVKWLDGNPQLNLLQADGSFKTLEMNQITEVKK</sequence>
<feature type="region of interest" description="Disordered" evidence="3">
    <location>
        <begin position="1"/>
        <end position="22"/>
    </location>
</feature>
<protein>
    <submittedName>
        <fullName evidence="4">Flagellar hook capping protein</fullName>
    </submittedName>
</protein>
<organism evidence="4 5">
    <name type="scientific">Desulfitobacterium metallireducens DSM 15288</name>
    <dbReference type="NCBI Taxonomy" id="871968"/>
    <lineage>
        <taxon>Bacteria</taxon>
        <taxon>Bacillati</taxon>
        <taxon>Bacillota</taxon>
        <taxon>Clostridia</taxon>
        <taxon>Eubacteriales</taxon>
        <taxon>Desulfitobacteriaceae</taxon>
        <taxon>Desulfitobacterium</taxon>
    </lineage>
</organism>
<dbReference type="HOGENOM" id="CLU_047535_1_0_9"/>
<evidence type="ECO:0000256" key="1">
    <source>
        <dbReference type="ARBA" id="ARBA00010577"/>
    </source>
</evidence>
<feature type="compositionally biased region" description="Low complexity" evidence="3">
    <location>
        <begin position="7"/>
        <end position="22"/>
    </location>
</feature>
<dbReference type="STRING" id="871968.DESME_12595"/>
<keyword evidence="5" id="KW-1185">Reference proteome</keyword>